<evidence type="ECO:0000313" key="1">
    <source>
        <dbReference type="EMBL" id="RYR25506.1"/>
    </source>
</evidence>
<evidence type="ECO:0000313" key="2">
    <source>
        <dbReference type="Proteomes" id="UP000289738"/>
    </source>
</evidence>
<gene>
    <name evidence="1" type="ORF">Ahy_B02g059302</name>
</gene>
<keyword evidence="2" id="KW-1185">Reference proteome</keyword>
<comment type="caution">
    <text evidence="1">The sequence shown here is derived from an EMBL/GenBank/DDBJ whole genome shotgun (WGS) entry which is preliminary data.</text>
</comment>
<dbReference type="EMBL" id="SDMP01000012">
    <property type="protein sequence ID" value="RYR25506.1"/>
    <property type="molecule type" value="Genomic_DNA"/>
</dbReference>
<dbReference type="Proteomes" id="UP000289738">
    <property type="component" value="Chromosome B02"/>
</dbReference>
<dbReference type="AlphaFoldDB" id="A0A445AGD5"/>
<evidence type="ECO:0008006" key="3">
    <source>
        <dbReference type="Google" id="ProtNLM"/>
    </source>
</evidence>
<organism evidence="1 2">
    <name type="scientific">Arachis hypogaea</name>
    <name type="common">Peanut</name>
    <dbReference type="NCBI Taxonomy" id="3818"/>
    <lineage>
        <taxon>Eukaryota</taxon>
        <taxon>Viridiplantae</taxon>
        <taxon>Streptophyta</taxon>
        <taxon>Embryophyta</taxon>
        <taxon>Tracheophyta</taxon>
        <taxon>Spermatophyta</taxon>
        <taxon>Magnoliopsida</taxon>
        <taxon>eudicotyledons</taxon>
        <taxon>Gunneridae</taxon>
        <taxon>Pentapetalae</taxon>
        <taxon>rosids</taxon>
        <taxon>fabids</taxon>
        <taxon>Fabales</taxon>
        <taxon>Fabaceae</taxon>
        <taxon>Papilionoideae</taxon>
        <taxon>50 kb inversion clade</taxon>
        <taxon>dalbergioids sensu lato</taxon>
        <taxon>Dalbergieae</taxon>
        <taxon>Pterocarpus clade</taxon>
        <taxon>Arachis</taxon>
    </lineage>
</organism>
<dbReference type="STRING" id="3818.A0A445AGD5"/>
<sequence>MALLLIEVIDKIRSIPPPKDSQGEDRIRWNHTANGDFTVASACRILTNHSPMETKRIWKVIWRRLLIANRRGRMMRTDLNCHRCHRIPEIGLHALRDCPYAASIWIELVQPSAIVVFFGMNLAEWIDFNLSNQIGKSSNYNWRVREYESRKIKTSSHNNNYKEAVKKKLIRGEPENLQNRQQA</sequence>
<reference evidence="1 2" key="1">
    <citation type="submission" date="2019-01" db="EMBL/GenBank/DDBJ databases">
        <title>Sequencing of cultivated peanut Arachis hypogaea provides insights into genome evolution and oil improvement.</title>
        <authorList>
            <person name="Chen X."/>
        </authorList>
    </citation>
    <scope>NUCLEOTIDE SEQUENCE [LARGE SCALE GENOMIC DNA]</scope>
    <source>
        <strain evidence="2">cv. Fuhuasheng</strain>
        <tissue evidence="1">Leaves</tissue>
    </source>
</reference>
<accession>A0A445AGD5</accession>
<proteinExistence type="predicted"/>
<protein>
    <recommendedName>
        <fullName evidence="3">Reverse transcriptase zinc-binding domain-containing protein</fullName>
    </recommendedName>
</protein>
<name>A0A445AGD5_ARAHY</name>